<protein>
    <submittedName>
        <fullName evidence="3">BV-E31</fullName>
    </submittedName>
</protein>
<dbReference type="InterPro" id="IPR015797">
    <property type="entry name" value="NUDIX_hydrolase-like_dom_sf"/>
</dbReference>
<keyword evidence="4" id="KW-1185">Reference proteome</keyword>
<dbReference type="PROSITE" id="PS00893">
    <property type="entry name" value="NUDIX_BOX"/>
    <property type="match status" value="1"/>
</dbReference>
<proteinExistence type="predicted"/>
<dbReference type="GeneID" id="30685061"/>
<dbReference type="OrthoDB" id="12499at10239"/>
<reference evidence="3 4" key="1">
    <citation type="submission" date="2016-04" db="EMBL/GenBank/DDBJ databases">
        <title>Sequence analysis of the Plodia interpunctella granulovirus genome: Discovery of an unusual inhibitor-of-apoptosis (IAP) gene.</title>
        <authorList>
            <person name="Harrison R.L."/>
            <person name="Rowley D.L."/>
            <person name="Funk C.J."/>
        </authorList>
    </citation>
    <scope>NUCLEOTIDE SEQUENCE [LARGE SCALE GENOMIC DNA]</scope>
    <source>
        <strain evidence="3">Cambridge</strain>
    </source>
</reference>
<dbReference type="InterPro" id="IPR020084">
    <property type="entry name" value="NUDIX_hydrolase_CS"/>
</dbReference>
<keyword evidence="1" id="KW-0378">Hydrolase</keyword>
<dbReference type="SUPFAM" id="SSF55811">
    <property type="entry name" value="Nudix"/>
    <property type="match status" value="1"/>
</dbReference>
<accession>A0A1L5JHG5</accession>
<sequence length="235" mass="28082">MMSNNKVMSVSFVGSTFSMVKRSKHAGLLLITDDNKAVILQAHKSYNENVNRNLRYNKHIPFVEKLSIPRGKHDSGEKDYETAAREFIEETGLVFDRVSVYAIPFVLEWQDNAKMYKYTIYVAFLDGALHGLRRRPNSYNIRLSKCNGEYRVDMTKLRYKTHELIRRIEFMNFNKYVNYMKNRQLSTYRYSNYDRFFDYVQYVVNLHSSKKEAERFFVMEFHWYADQLMVPESTL</sequence>
<dbReference type="EMBL" id="KX151395">
    <property type="protein sequence ID" value="APO13940.1"/>
    <property type="molecule type" value="Genomic_DNA"/>
</dbReference>
<name>A0A1L5JHG5_9BBAC</name>
<evidence type="ECO:0000313" key="3">
    <source>
        <dbReference type="EMBL" id="APO13940.1"/>
    </source>
</evidence>
<dbReference type="RefSeq" id="YP_009330189.1">
    <property type="nucleotide sequence ID" value="NC_032255.1"/>
</dbReference>
<dbReference type="PROSITE" id="PS51462">
    <property type="entry name" value="NUDIX"/>
    <property type="match status" value="1"/>
</dbReference>
<evidence type="ECO:0000259" key="2">
    <source>
        <dbReference type="PROSITE" id="PS51462"/>
    </source>
</evidence>
<organism evidence="3 4">
    <name type="scientific">Plodia interpunctella granulovirus</name>
    <dbReference type="NCBI Taxonomy" id="262175"/>
    <lineage>
        <taxon>Viruses</taxon>
        <taxon>Viruses incertae sedis</taxon>
        <taxon>Naldaviricetes</taxon>
        <taxon>Lefavirales</taxon>
        <taxon>Baculoviridae</taxon>
        <taxon>Betabaculovirus</taxon>
        <taxon>Betabaculovirus plinterpunctellae</taxon>
    </lineage>
</organism>
<dbReference type="Gene3D" id="3.90.79.10">
    <property type="entry name" value="Nucleoside Triphosphate Pyrophosphohydrolase"/>
    <property type="match status" value="1"/>
</dbReference>
<dbReference type="KEGG" id="vg:30685061"/>
<evidence type="ECO:0000313" key="4">
    <source>
        <dbReference type="Proteomes" id="UP000204293"/>
    </source>
</evidence>
<dbReference type="Proteomes" id="UP000204293">
    <property type="component" value="Segment"/>
</dbReference>
<dbReference type="Pfam" id="PF00293">
    <property type="entry name" value="NUDIX"/>
    <property type="match status" value="1"/>
</dbReference>
<dbReference type="InterPro" id="IPR000086">
    <property type="entry name" value="NUDIX_hydrolase_dom"/>
</dbReference>
<evidence type="ECO:0000256" key="1">
    <source>
        <dbReference type="ARBA" id="ARBA00022801"/>
    </source>
</evidence>
<feature type="domain" description="Nudix hydrolase" evidence="2">
    <location>
        <begin position="21"/>
        <end position="198"/>
    </location>
</feature>
<dbReference type="GO" id="GO:0016787">
    <property type="term" value="F:hydrolase activity"/>
    <property type="evidence" value="ECO:0007669"/>
    <property type="project" value="UniProtKB-KW"/>
</dbReference>